<evidence type="ECO:0000313" key="2">
    <source>
        <dbReference type="Proteomes" id="UP000198625"/>
    </source>
</evidence>
<reference evidence="2" key="1">
    <citation type="submission" date="2016-10" db="EMBL/GenBank/DDBJ databases">
        <authorList>
            <person name="Varghese N."/>
            <person name="Submissions S."/>
        </authorList>
    </citation>
    <scope>NUCLEOTIDE SEQUENCE [LARGE SCALE GENOMIC DNA]</scope>
    <source>
        <strain evidence="2">DSM 21650</strain>
    </source>
</reference>
<sequence>MKIAVIDGKGGGIGSQIVERLKSLKKDDIEIIVLGTNSQATANMLRAGGNDGATGENAIVWMSHKADIIIGPMAIIAANSMMGEISPKMAEAIASSKAKKLLLPISKCNFEIIGLQNYQLKQIFDELIQRVKIILEEI</sequence>
<dbReference type="STRING" id="415015.SAMN05660462_00968"/>
<dbReference type="Pfam" id="PF12953">
    <property type="entry name" value="DUF3842"/>
    <property type="match status" value="1"/>
</dbReference>
<accession>A0A1H3MYK9</accession>
<name>A0A1H3MYK9_9FIRM</name>
<evidence type="ECO:0000313" key="1">
    <source>
        <dbReference type="EMBL" id="SDY81570.1"/>
    </source>
</evidence>
<evidence type="ECO:0008006" key="3">
    <source>
        <dbReference type="Google" id="ProtNLM"/>
    </source>
</evidence>
<protein>
    <recommendedName>
        <fullName evidence="3">DUF3842 family protein</fullName>
    </recommendedName>
</protein>
<organism evidence="1 2">
    <name type="scientific">Proteiniborus ethanoligenes</name>
    <dbReference type="NCBI Taxonomy" id="415015"/>
    <lineage>
        <taxon>Bacteria</taxon>
        <taxon>Bacillati</taxon>
        <taxon>Bacillota</taxon>
        <taxon>Clostridia</taxon>
        <taxon>Eubacteriales</taxon>
        <taxon>Proteiniborus</taxon>
    </lineage>
</organism>
<dbReference type="AlphaFoldDB" id="A0A1H3MYK9"/>
<dbReference type="InterPro" id="IPR024208">
    <property type="entry name" value="DUF3842"/>
</dbReference>
<dbReference type="OrthoDB" id="9797117at2"/>
<proteinExistence type="predicted"/>
<keyword evidence="2" id="KW-1185">Reference proteome</keyword>
<dbReference type="Proteomes" id="UP000198625">
    <property type="component" value="Unassembled WGS sequence"/>
</dbReference>
<dbReference type="RefSeq" id="WP_091727971.1">
    <property type="nucleotide sequence ID" value="NZ_FNQE01000008.1"/>
</dbReference>
<gene>
    <name evidence="1" type="ORF">SAMN05660462_00968</name>
</gene>
<dbReference type="EMBL" id="FNQE01000008">
    <property type="protein sequence ID" value="SDY81570.1"/>
    <property type="molecule type" value="Genomic_DNA"/>
</dbReference>